<dbReference type="OrthoDB" id="5152741at2759"/>
<dbReference type="Gene3D" id="3.30.420.10">
    <property type="entry name" value="Ribonuclease H-like superfamily/Ribonuclease H"/>
    <property type="match status" value="1"/>
</dbReference>
<dbReference type="SUPFAM" id="SSF53098">
    <property type="entry name" value="Ribonuclease H-like"/>
    <property type="match status" value="1"/>
</dbReference>
<keyword evidence="2" id="KW-1185">Reference proteome</keyword>
<gene>
    <name evidence="1" type="ORF">HRG_04322</name>
</gene>
<dbReference type="InterPro" id="IPR036397">
    <property type="entry name" value="RNaseH_sf"/>
</dbReference>
<dbReference type="EMBL" id="JAIZPD010000004">
    <property type="protein sequence ID" value="KAH0963894.1"/>
    <property type="molecule type" value="Genomic_DNA"/>
</dbReference>
<dbReference type="PANTHER" id="PTHR37984">
    <property type="entry name" value="PROTEIN CBG26694"/>
    <property type="match status" value="1"/>
</dbReference>
<dbReference type="InterPro" id="IPR012337">
    <property type="entry name" value="RNaseH-like_sf"/>
</dbReference>
<protein>
    <submittedName>
        <fullName evidence="1">Pol</fullName>
    </submittedName>
</protein>
<dbReference type="RefSeq" id="XP_044721407.1">
    <property type="nucleotide sequence ID" value="XM_044862793.1"/>
</dbReference>
<sequence length="209" mass="23355">MAEALRAATREAKIVYGVASETDGATERANQEVERYLRIFAAYAQDNWEELLPAAMMAINNHNSTSTGLSPFFITHGYHVDPIQVKEKLRTDGRSPVTRAESIVQRFREATEWAQAAIASAQEQQEKNANSRRQPSDQFKPGDKVWLRLRNIRSNRPSKKLDWLSAKYTVLETIGSHACRLDTPGNTQRVPRVALTLSSGRSATVTDVG</sequence>
<name>A0A9P8MZ50_9HYPO</name>
<dbReference type="GO" id="GO:0003676">
    <property type="term" value="F:nucleic acid binding"/>
    <property type="evidence" value="ECO:0007669"/>
    <property type="project" value="InterPro"/>
</dbReference>
<dbReference type="AlphaFoldDB" id="A0A9P8MZ50"/>
<dbReference type="GeneID" id="68353451"/>
<dbReference type="PANTHER" id="PTHR37984:SF5">
    <property type="entry name" value="PROTEIN NYNRIN-LIKE"/>
    <property type="match status" value="1"/>
</dbReference>
<dbReference type="Proteomes" id="UP000824596">
    <property type="component" value="Unassembled WGS sequence"/>
</dbReference>
<evidence type="ECO:0000313" key="1">
    <source>
        <dbReference type="EMBL" id="KAH0963894.1"/>
    </source>
</evidence>
<evidence type="ECO:0000313" key="2">
    <source>
        <dbReference type="Proteomes" id="UP000824596"/>
    </source>
</evidence>
<organism evidence="1 2">
    <name type="scientific">Hirsutella rhossiliensis</name>
    <dbReference type="NCBI Taxonomy" id="111463"/>
    <lineage>
        <taxon>Eukaryota</taxon>
        <taxon>Fungi</taxon>
        <taxon>Dikarya</taxon>
        <taxon>Ascomycota</taxon>
        <taxon>Pezizomycotina</taxon>
        <taxon>Sordariomycetes</taxon>
        <taxon>Hypocreomycetidae</taxon>
        <taxon>Hypocreales</taxon>
        <taxon>Ophiocordycipitaceae</taxon>
        <taxon>Hirsutella</taxon>
    </lineage>
</organism>
<comment type="caution">
    <text evidence="1">The sequence shown here is derived from an EMBL/GenBank/DDBJ whole genome shotgun (WGS) entry which is preliminary data.</text>
</comment>
<dbReference type="InterPro" id="IPR050951">
    <property type="entry name" value="Retrovirus_Pol_polyprotein"/>
</dbReference>
<accession>A0A9P8MZ50</accession>
<proteinExistence type="predicted"/>
<reference evidence="1" key="1">
    <citation type="submission" date="2021-09" db="EMBL/GenBank/DDBJ databases">
        <title>A high-quality genome of the endoparasitic fungus Hirsutella rhossiliensis with a comparison of Hirsutella genomes reveals transposable elements contributing to genome size variation.</title>
        <authorList>
            <person name="Lin R."/>
            <person name="Jiao Y."/>
            <person name="Sun X."/>
            <person name="Ling J."/>
            <person name="Xie B."/>
            <person name="Cheng X."/>
        </authorList>
    </citation>
    <scope>NUCLEOTIDE SEQUENCE</scope>
    <source>
        <strain evidence="1">HR02</strain>
    </source>
</reference>